<evidence type="ECO:0000256" key="2">
    <source>
        <dbReference type="ARBA" id="ARBA00022670"/>
    </source>
</evidence>
<dbReference type="SUPFAM" id="SSF50494">
    <property type="entry name" value="Trypsin-like serine proteases"/>
    <property type="match status" value="1"/>
</dbReference>
<gene>
    <name evidence="8" type="ORF">BK732_01385</name>
</gene>
<dbReference type="Pfam" id="PF13365">
    <property type="entry name" value="Trypsin_2"/>
    <property type="match status" value="1"/>
</dbReference>
<feature type="chain" id="PRO_5011816229" description="Serine protease" evidence="7">
    <location>
        <begin position="25"/>
        <end position="332"/>
    </location>
</feature>
<dbReference type="EMBL" id="NFDG01000015">
    <property type="protein sequence ID" value="OTY29939.1"/>
    <property type="molecule type" value="Genomic_DNA"/>
</dbReference>
<name>A0A243ARB3_BACTU</name>
<keyword evidence="2 7" id="KW-0645">Protease</keyword>
<dbReference type="InterPro" id="IPR009003">
    <property type="entry name" value="Peptidase_S1_PA"/>
</dbReference>
<dbReference type="GO" id="GO:0006508">
    <property type="term" value="P:proteolysis"/>
    <property type="evidence" value="ECO:0007669"/>
    <property type="project" value="UniProtKB-KW"/>
</dbReference>
<feature type="active site" description="Charge relay system" evidence="6">
    <location>
        <position position="283"/>
    </location>
</feature>
<evidence type="ECO:0000256" key="1">
    <source>
        <dbReference type="ARBA" id="ARBA00008764"/>
    </source>
</evidence>
<evidence type="ECO:0000256" key="5">
    <source>
        <dbReference type="ARBA" id="ARBA00022825"/>
    </source>
</evidence>
<organism evidence="8 9">
    <name type="scientific">Bacillus thuringiensis serovar navarrensis</name>
    <dbReference type="NCBI Taxonomy" id="339658"/>
    <lineage>
        <taxon>Bacteria</taxon>
        <taxon>Bacillati</taxon>
        <taxon>Bacillota</taxon>
        <taxon>Bacilli</taxon>
        <taxon>Bacillales</taxon>
        <taxon>Bacillaceae</taxon>
        <taxon>Bacillus</taxon>
        <taxon>Bacillus cereus group</taxon>
    </lineage>
</organism>
<dbReference type="InterPro" id="IPR043504">
    <property type="entry name" value="Peptidase_S1_PA_chymotrypsin"/>
</dbReference>
<dbReference type="InterPro" id="IPR050966">
    <property type="entry name" value="Glutamyl_endopeptidase"/>
</dbReference>
<evidence type="ECO:0000256" key="4">
    <source>
        <dbReference type="ARBA" id="ARBA00022801"/>
    </source>
</evidence>
<dbReference type="GO" id="GO:0008236">
    <property type="term" value="F:serine-type peptidase activity"/>
    <property type="evidence" value="ECO:0007669"/>
    <property type="project" value="UniProtKB-KW"/>
</dbReference>
<feature type="signal peptide" evidence="7">
    <location>
        <begin position="1"/>
        <end position="24"/>
    </location>
</feature>
<evidence type="ECO:0000256" key="6">
    <source>
        <dbReference type="PIRSR" id="PIRSR608256-1"/>
    </source>
</evidence>
<dbReference type="EC" id="3.4.21.-" evidence="7"/>
<dbReference type="InterPro" id="IPR008256">
    <property type="entry name" value="Peptidase_S1B"/>
</dbReference>
<comment type="caution">
    <text evidence="8">The sequence shown here is derived from an EMBL/GenBank/DDBJ whole genome shotgun (WGS) entry which is preliminary data.</text>
</comment>
<dbReference type="Gene3D" id="2.40.10.10">
    <property type="entry name" value="Trypsin-like serine proteases"/>
    <property type="match status" value="2"/>
</dbReference>
<dbReference type="PANTHER" id="PTHR15462:SF8">
    <property type="entry name" value="SERINE PROTEASE"/>
    <property type="match status" value="1"/>
</dbReference>
<dbReference type="Proteomes" id="UP000194860">
    <property type="component" value="Unassembled WGS sequence"/>
</dbReference>
<protein>
    <recommendedName>
        <fullName evidence="7">Serine protease</fullName>
        <ecNumber evidence="7">3.4.21.-</ecNumber>
    </recommendedName>
</protein>
<evidence type="ECO:0000256" key="3">
    <source>
        <dbReference type="ARBA" id="ARBA00022729"/>
    </source>
</evidence>
<comment type="similarity">
    <text evidence="1 7">Belongs to the peptidase S1B family.</text>
</comment>
<keyword evidence="3 7" id="KW-0732">Signal</keyword>
<sequence length="332" mass="36930">MKLKLFFYLSVFLLCCIPTNFISAETVQDTEEVKESSPYDMIMSNGDVVKKSIYTNSVTKEEYDSAIFENKGNGKGIFMKGTLDLQTIDNFGFLKSKDTPNEVIFGNDNRYIVQNTSEFPYRTISYLRLTDARGSFSCTGTVIGENTVLTNAHCLYDRKTKNYLKSGYVIPGIKDSHYNYGTYSIVDYWLPAGYVNNASDYTQYDFAVVKVATSGGSRIGDAVGYPGIQQVTNLNGTFIKLFGYPSDKITSTGVISQWGHTGYVKADSPNLAFYEIDTYPGQSGSAMLNSLNYVVGVHNGSYDLNENDVVDSNGGVKMTKPVFQFVVSYRHK</sequence>
<evidence type="ECO:0000313" key="8">
    <source>
        <dbReference type="EMBL" id="OTY29939.1"/>
    </source>
</evidence>
<dbReference type="AlphaFoldDB" id="A0A243ARB3"/>
<reference evidence="8 9" key="1">
    <citation type="submission" date="2016-10" db="EMBL/GenBank/DDBJ databases">
        <title>Comparative genomics of Bacillus thuringiensis reveals a path to pathogens against multiple invertebrate hosts.</title>
        <authorList>
            <person name="Zheng J."/>
            <person name="Gao Q."/>
            <person name="Liu H."/>
            <person name="Peng D."/>
            <person name="Ruan L."/>
            <person name="Sun M."/>
        </authorList>
    </citation>
    <scope>NUCLEOTIDE SEQUENCE [LARGE SCALE GENOMIC DNA]</scope>
    <source>
        <strain evidence="8">BGSC 4BM1</strain>
    </source>
</reference>
<evidence type="ECO:0000256" key="7">
    <source>
        <dbReference type="RuleBase" id="RU004296"/>
    </source>
</evidence>
<dbReference type="RefSeq" id="WP_088030807.1">
    <property type="nucleotide sequence ID" value="NZ_NFDG01000015.1"/>
</dbReference>
<dbReference type="PANTHER" id="PTHR15462">
    <property type="entry name" value="SERINE PROTEASE"/>
    <property type="match status" value="1"/>
</dbReference>
<keyword evidence="5 7" id="KW-0720">Serine protease</keyword>
<feature type="active site" description="Charge relay system" evidence="6">
    <location>
        <position position="205"/>
    </location>
</feature>
<feature type="active site" description="Charge relay system" evidence="6">
    <location>
        <position position="153"/>
    </location>
</feature>
<accession>A0A243ARB3</accession>
<evidence type="ECO:0000313" key="9">
    <source>
        <dbReference type="Proteomes" id="UP000194860"/>
    </source>
</evidence>
<proteinExistence type="inferred from homology"/>
<dbReference type="PRINTS" id="PR00839">
    <property type="entry name" value="V8PROTEASE"/>
</dbReference>
<keyword evidence="4 7" id="KW-0378">Hydrolase</keyword>